<evidence type="ECO:0000256" key="7">
    <source>
        <dbReference type="ARBA" id="ARBA00022840"/>
    </source>
</evidence>
<evidence type="ECO:0000256" key="8">
    <source>
        <dbReference type="ARBA" id="ARBA00023012"/>
    </source>
</evidence>
<keyword evidence="14" id="KW-1185">Reference proteome</keyword>
<dbReference type="Gene3D" id="3.30.565.10">
    <property type="entry name" value="Histidine kinase-like ATPase, C-terminal domain"/>
    <property type="match status" value="1"/>
</dbReference>
<dbReference type="InterPro" id="IPR011712">
    <property type="entry name" value="Sig_transdc_His_kin_sub3_dim/P"/>
</dbReference>
<evidence type="ECO:0000313" key="14">
    <source>
        <dbReference type="Proteomes" id="UP001197247"/>
    </source>
</evidence>
<dbReference type="InterPro" id="IPR003594">
    <property type="entry name" value="HATPase_dom"/>
</dbReference>
<sequence length="416" mass="43613">MTRPAEHPRSLTRRQWAFDALITVFSMSTVVLRADAPPISGRAAAVEMLVCLPLVLRRRYPGPVFLVLVLLFGSLPVWSEVNNPNIALLIALYTVAAQESRVRAAFAAVALDAVYILALTAGAAAPVAGSLVFSTAATAGALGLGLWTGTRRSYLAELRDRAARAERERDQQHELAVATERARMTRELHDIVAHHLTVVVTLSDAAARTAVRSPEQAAEVMRQVSATGRQALAETRRVLNGTAPTGEPAGGSGGGGGVGAGRPDDADREPMPDLHGLDTLVERVRAAGLPVTFQVTGSSAGPGQDVDEYGALGPGLQLTVYRLVQEALTNTMKHAGPGATASVRMALAPEGITVTIEDDGGGRRATPAPERGGGRGLTGMRERVLSYHGEVESGPRSPAGWRVSAFIGLGTARGEP</sequence>
<dbReference type="InterPro" id="IPR036890">
    <property type="entry name" value="HATPase_C_sf"/>
</dbReference>
<keyword evidence="6" id="KW-0418">Kinase</keyword>
<feature type="domain" description="Signal transduction histidine kinase subgroup 3 dimerisation and phosphoacceptor" evidence="11">
    <location>
        <begin position="180"/>
        <end position="245"/>
    </location>
</feature>
<keyword evidence="4" id="KW-0808">Transferase</keyword>
<dbReference type="Proteomes" id="UP001197247">
    <property type="component" value="Unassembled WGS sequence"/>
</dbReference>
<protein>
    <recommendedName>
        <fullName evidence="2">histidine kinase</fullName>
        <ecNumber evidence="2">2.7.13.3</ecNumber>
    </recommendedName>
</protein>
<dbReference type="EC" id="2.7.13.3" evidence="2"/>
<feature type="compositionally biased region" description="Basic and acidic residues" evidence="9">
    <location>
        <begin position="262"/>
        <end position="274"/>
    </location>
</feature>
<dbReference type="InterPro" id="IPR055558">
    <property type="entry name" value="DUF7134"/>
</dbReference>
<feature type="region of interest" description="Disordered" evidence="9">
    <location>
        <begin position="240"/>
        <end position="274"/>
    </location>
</feature>
<keyword evidence="5" id="KW-0547">Nucleotide-binding</keyword>
<evidence type="ECO:0000313" key="13">
    <source>
        <dbReference type="EMBL" id="MBT0771853.1"/>
    </source>
</evidence>
<name>A0ABS5TP74_9ACTN</name>
<evidence type="ECO:0000256" key="2">
    <source>
        <dbReference type="ARBA" id="ARBA00012438"/>
    </source>
</evidence>
<evidence type="ECO:0000259" key="11">
    <source>
        <dbReference type="Pfam" id="PF07730"/>
    </source>
</evidence>
<accession>A0ABS5TP74</accession>
<dbReference type="RefSeq" id="WP_214158222.1">
    <property type="nucleotide sequence ID" value="NZ_JAHBAY010000010.1"/>
</dbReference>
<dbReference type="Pfam" id="PF07730">
    <property type="entry name" value="HisKA_3"/>
    <property type="match status" value="1"/>
</dbReference>
<evidence type="ECO:0000256" key="6">
    <source>
        <dbReference type="ARBA" id="ARBA00022777"/>
    </source>
</evidence>
<dbReference type="CDD" id="cd16917">
    <property type="entry name" value="HATPase_UhpB-NarQ-NarX-like"/>
    <property type="match status" value="1"/>
</dbReference>
<keyword evidence="7" id="KW-0067">ATP-binding</keyword>
<evidence type="ECO:0000256" key="4">
    <source>
        <dbReference type="ARBA" id="ARBA00022679"/>
    </source>
</evidence>
<evidence type="ECO:0000256" key="5">
    <source>
        <dbReference type="ARBA" id="ARBA00022741"/>
    </source>
</evidence>
<dbReference type="PANTHER" id="PTHR24421:SF10">
    <property type="entry name" value="NITRATE_NITRITE SENSOR PROTEIN NARQ"/>
    <property type="match status" value="1"/>
</dbReference>
<feature type="domain" description="DUF7134" evidence="12">
    <location>
        <begin position="11"/>
        <end position="152"/>
    </location>
</feature>
<dbReference type="EMBL" id="JAHBAY010000010">
    <property type="protein sequence ID" value="MBT0771853.1"/>
    <property type="molecule type" value="Genomic_DNA"/>
</dbReference>
<dbReference type="InterPro" id="IPR050482">
    <property type="entry name" value="Sensor_HK_TwoCompSys"/>
</dbReference>
<keyword evidence="3" id="KW-0597">Phosphoprotein</keyword>
<dbReference type="Pfam" id="PF02518">
    <property type="entry name" value="HATPase_c"/>
    <property type="match status" value="1"/>
</dbReference>
<reference evidence="13 14" key="1">
    <citation type="submission" date="2021-05" db="EMBL/GenBank/DDBJ databases">
        <title>Kineosporia and Streptomyces sp. nov. two new marine actinobacteria isolated from Coral.</title>
        <authorList>
            <person name="Buangrab K."/>
            <person name="Sutthacheep M."/>
            <person name="Yeemin T."/>
            <person name="Harunari E."/>
            <person name="Igarashi Y."/>
            <person name="Kanchanasin P."/>
            <person name="Tanasupawat S."/>
            <person name="Phongsopitanun W."/>
        </authorList>
    </citation>
    <scope>NUCLEOTIDE SEQUENCE [LARGE SCALE GENOMIC DNA]</scope>
    <source>
        <strain evidence="13 14">J2-2</strain>
    </source>
</reference>
<dbReference type="Gene3D" id="1.20.5.1930">
    <property type="match status" value="1"/>
</dbReference>
<dbReference type="SUPFAM" id="SSF55874">
    <property type="entry name" value="ATPase domain of HSP90 chaperone/DNA topoisomerase II/histidine kinase"/>
    <property type="match status" value="1"/>
</dbReference>
<feature type="region of interest" description="Disordered" evidence="9">
    <location>
        <begin position="355"/>
        <end position="378"/>
    </location>
</feature>
<keyword evidence="8" id="KW-0902">Two-component regulatory system</keyword>
<organism evidence="13 14">
    <name type="scientific">Kineosporia corallincola</name>
    <dbReference type="NCBI Taxonomy" id="2835133"/>
    <lineage>
        <taxon>Bacteria</taxon>
        <taxon>Bacillati</taxon>
        <taxon>Actinomycetota</taxon>
        <taxon>Actinomycetes</taxon>
        <taxon>Kineosporiales</taxon>
        <taxon>Kineosporiaceae</taxon>
        <taxon>Kineosporia</taxon>
    </lineage>
</organism>
<dbReference type="PANTHER" id="PTHR24421">
    <property type="entry name" value="NITRATE/NITRITE SENSOR PROTEIN NARX-RELATED"/>
    <property type="match status" value="1"/>
</dbReference>
<gene>
    <name evidence="13" type="ORF">KIH74_23125</name>
</gene>
<feature type="compositionally biased region" description="Gly residues" evidence="9">
    <location>
        <begin position="248"/>
        <end position="260"/>
    </location>
</feature>
<evidence type="ECO:0000256" key="1">
    <source>
        <dbReference type="ARBA" id="ARBA00000085"/>
    </source>
</evidence>
<evidence type="ECO:0000256" key="9">
    <source>
        <dbReference type="SAM" id="MobiDB-lite"/>
    </source>
</evidence>
<proteinExistence type="predicted"/>
<evidence type="ECO:0000259" key="10">
    <source>
        <dbReference type="Pfam" id="PF02518"/>
    </source>
</evidence>
<dbReference type="Pfam" id="PF23539">
    <property type="entry name" value="DUF7134"/>
    <property type="match status" value="1"/>
</dbReference>
<feature type="domain" description="Histidine kinase/HSP90-like ATPase" evidence="10">
    <location>
        <begin position="317"/>
        <end position="406"/>
    </location>
</feature>
<comment type="catalytic activity">
    <reaction evidence="1">
        <text>ATP + protein L-histidine = ADP + protein N-phospho-L-histidine.</text>
        <dbReference type="EC" id="2.7.13.3"/>
    </reaction>
</comment>
<comment type="caution">
    <text evidence="13">The sequence shown here is derived from an EMBL/GenBank/DDBJ whole genome shotgun (WGS) entry which is preliminary data.</text>
</comment>
<evidence type="ECO:0000259" key="12">
    <source>
        <dbReference type="Pfam" id="PF23539"/>
    </source>
</evidence>
<evidence type="ECO:0000256" key="3">
    <source>
        <dbReference type="ARBA" id="ARBA00022553"/>
    </source>
</evidence>